<dbReference type="EMBL" id="CP004885">
    <property type="protein sequence ID" value="AGX88727.1"/>
    <property type="molecule type" value="Genomic_DNA"/>
</dbReference>
<dbReference type="Proteomes" id="UP000017184">
    <property type="component" value="Chromosome"/>
</dbReference>
<dbReference type="HOGENOM" id="CLU_2664311_0_0_4"/>
<keyword evidence="2" id="KW-1185">Reference proteome</keyword>
<evidence type="ECO:0000313" key="1">
    <source>
        <dbReference type="EMBL" id="AGX88727.1"/>
    </source>
</evidence>
<dbReference type="AlphaFoldDB" id="U5NBC5"/>
<evidence type="ECO:0000313" key="2">
    <source>
        <dbReference type="Proteomes" id="UP000017184"/>
    </source>
</evidence>
<dbReference type="KEGG" id="cbx:Cenrod_2677"/>
<organism evidence="1 2">
    <name type="scientific">Candidatus Symbiobacter mobilis CR</name>
    <dbReference type="NCBI Taxonomy" id="946483"/>
    <lineage>
        <taxon>Bacteria</taxon>
        <taxon>Pseudomonadati</taxon>
        <taxon>Pseudomonadota</taxon>
        <taxon>Betaproteobacteria</taxon>
        <taxon>Burkholderiales</taxon>
        <taxon>Comamonadaceae</taxon>
    </lineage>
</organism>
<gene>
    <name evidence="1" type="ORF">Cenrod_2677</name>
</gene>
<reference evidence="1 2" key="1">
    <citation type="journal article" date="2013" name="Genome Biol.">
        <title>Genomic analysis reveals key aspects of prokaryotic symbiosis in the phototrophic consortium "Chlorochromatium aggregatum".</title>
        <authorList>
            <person name="Liu Z."/>
            <person name="Muller J."/>
            <person name="Li T."/>
            <person name="Alvey R.M."/>
            <person name="Vogl K."/>
            <person name="Frigaard N.U."/>
            <person name="Rockwell N.C."/>
            <person name="Boyd E.S."/>
            <person name="Tomsho L.P."/>
            <person name="Schuster S.C."/>
            <person name="Henke P."/>
            <person name="Rohde M."/>
            <person name="Overmann J."/>
            <person name="Bryant D.A."/>
        </authorList>
    </citation>
    <scope>NUCLEOTIDE SEQUENCE [LARGE SCALE GENOMIC DNA]</scope>
    <source>
        <strain evidence="1">CR</strain>
    </source>
</reference>
<dbReference type="STRING" id="946483.Cenrod_2677"/>
<name>U5NBC5_9BURK</name>
<sequence>MAGLFTGLVAAESTGQNLVATAESTRQHFVAATESAGQNLITAPESTRQYFVAAAEEVTQAEATCFSIDGNVRHF</sequence>
<protein>
    <submittedName>
        <fullName evidence="1">Uncharacterized protein</fullName>
    </submittedName>
</protein>
<proteinExistence type="predicted"/>
<accession>U5NBC5</accession>